<keyword evidence="1" id="KW-0233">DNA recombination</keyword>
<dbReference type="EMBL" id="CAJNIZ010043066">
    <property type="protein sequence ID" value="CAE7648703.1"/>
    <property type="molecule type" value="Genomic_DNA"/>
</dbReference>
<evidence type="ECO:0000313" key="3">
    <source>
        <dbReference type="Proteomes" id="UP000649617"/>
    </source>
</evidence>
<dbReference type="GO" id="GO:0015074">
    <property type="term" value="P:DNA integration"/>
    <property type="evidence" value="ECO:0007669"/>
    <property type="project" value="InterPro"/>
</dbReference>
<dbReference type="InterPro" id="IPR013762">
    <property type="entry name" value="Integrase-like_cat_sf"/>
</dbReference>
<proteinExistence type="predicted"/>
<keyword evidence="3" id="KW-1185">Reference proteome</keyword>
<dbReference type="Gene3D" id="1.10.443.10">
    <property type="entry name" value="Intergrase catalytic core"/>
    <property type="match status" value="1"/>
</dbReference>
<dbReference type="PANTHER" id="PTHR33050:SF7">
    <property type="entry name" value="RIBONUCLEASE H"/>
    <property type="match status" value="1"/>
</dbReference>
<name>A0A812VN63_SYMPI</name>
<feature type="non-terminal residue" evidence="2">
    <location>
        <position position="970"/>
    </location>
</feature>
<dbReference type="InterPro" id="IPR052055">
    <property type="entry name" value="Hepadnavirus_pol/RT"/>
</dbReference>
<dbReference type="OrthoDB" id="430550at2759"/>
<reference evidence="2" key="1">
    <citation type="submission" date="2021-02" db="EMBL/GenBank/DDBJ databases">
        <authorList>
            <person name="Dougan E. K."/>
            <person name="Rhodes N."/>
            <person name="Thang M."/>
            <person name="Chan C."/>
        </authorList>
    </citation>
    <scope>NUCLEOTIDE SEQUENCE</scope>
</reference>
<dbReference type="AlphaFoldDB" id="A0A812VN63"/>
<comment type="caution">
    <text evidence="2">The sequence shown here is derived from an EMBL/GenBank/DDBJ whole genome shotgun (WGS) entry which is preliminary data.</text>
</comment>
<gene>
    <name evidence="2" type="primary">ANK1</name>
    <name evidence="2" type="ORF">SPIL2461_LOCUS17276</name>
</gene>
<dbReference type="SUPFAM" id="SSF56672">
    <property type="entry name" value="DNA/RNA polymerases"/>
    <property type="match status" value="1"/>
</dbReference>
<dbReference type="GO" id="GO:0006310">
    <property type="term" value="P:DNA recombination"/>
    <property type="evidence" value="ECO:0007669"/>
    <property type="project" value="UniProtKB-KW"/>
</dbReference>
<dbReference type="SUPFAM" id="SSF56349">
    <property type="entry name" value="DNA breaking-rejoining enzymes"/>
    <property type="match status" value="1"/>
</dbReference>
<evidence type="ECO:0000256" key="1">
    <source>
        <dbReference type="ARBA" id="ARBA00023172"/>
    </source>
</evidence>
<sequence length="970" mass="108434">MDETLKSSPQAYASFIADIAERGMIDFSRTATSIITPFFVTKKSGKLRLVLDCRASNLMFAPPPDIALAAGYTFGQLEIPDGERLDIAQSDVRDYFSSIGLPPGLRRYFVLPPVDVALLPAGTLNCSELDGGIVYPRMRVVPMGWSWAMWIAQRIHQHQAALAINCSPEQVLVDGRPPPSLEAGTPVLIPYADNLNVCGTDMAAVQDTKDRVVKRLREVGFRVHEAEDAALHAQALGFILDGERGQVHPIPARRDRVRLGLLWLANRPKVTGKAIERIIGHCVHLFMLRRELLSIFRSVYDFKIANYGKPCKLWKSAADECRIAAALILTCYADLRRPWSSNITVSDACLSGTAVASLDADRGVAQAIGACREMWRFKAKDPLSRARDAALKLDPFVHHETVMSMSSDEKDPFQLNLEFQHVPVEVACSPNWKVQFSAKMTKHEHITLLEGRGTVQAIRHKMRAENNFGKKHLHLGDNLGMVLAFDRGRAKSVPLLLCCRRAAAFAIAGDSSLTHRWLPSEHNAADAASRKWEPETQEQPFSKTKAKEVISAICYPKSKSKSCLSQTTSLAGTPTKLALRKAVQAPDESSRAAKRQAVVAMGKPRKRALDHTFLETAAIAPRTSEEYLHKWNLFESFCRTQKLRLRSANEVDFALTIFLNQAFLEGWDVSEGVKTIAADTDRRPSMSGKQGLPRARRALQGWRNLDPGVTRPPLAWPLIALIALTILENHKLVECMVILFMFATYVRPGEVFQLRRQDLVKSESLGQRWSINLHPSDDLQESKVEVSNETLLLDTQEIPWLGQVLECITAISQGPLFPTSYTEVQQAWVQALRQLGLGEKFAVLYQLRHSGASWDRFKEYRSLLEVKHRGRWASDNSLKRYVQRAMVAQQFEKLSAPLKRKAQAAPQVLGSMVLARRDDNRGPGPLRDDGKFLFGLPDVAFSDKRKLLEGNRLLQFSLDVIAACQELQIP</sequence>
<organism evidence="2 3">
    <name type="scientific">Symbiodinium pilosum</name>
    <name type="common">Dinoflagellate</name>
    <dbReference type="NCBI Taxonomy" id="2952"/>
    <lineage>
        <taxon>Eukaryota</taxon>
        <taxon>Sar</taxon>
        <taxon>Alveolata</taxon>
        <taxon>Dinophyceae</taxon>
        <taxon>Suessiales</taxon>
        <taxon>Symbiodiniaceae</taxon>
        <taxon>Symbiodinium</taxon>
    </lineage>
</organism>
<dbReference type="Proteomes" id="UP000649617">
    <property type="component" value="Unassembled WGS sequence"/>
</dbReference>
<dbReference type="InterPro" id="IPR043502">
    <property type="entry name" value="DNA/RNA_pol_sf"/>
</dbReference>
<protein>
    <submittedName>
        <fullName evidence="2">ANK1 protein</fullName>
    </submittedName>
</protein>
<dbReference type="InterPro" id="IPR011010">
    <property type="entry name" value="DNA_brk_join_enz"/>
</dbReference>
<dbReference type="PANTHER" id="PTHR33050">
    <property type="entry name" value="REVERSE TRANSCRIPTASE DOMAIN-CONTAINING PROTEIN"/>
    <property type="match status" value="1"/>
</dbReference>
<evidence type="ECO:0000313" key="2">
    <source>
        <dbReference type="EMBL" id="CAE7648703.1"/>
    </source>
</evidence>
<dbReference type="GO" id="GO:0003677">
    <property type="term" value="F:DNA binding"/>
    <property type="evidence" value="ECO:0007669"/>
    <property type="project" value="InterPro"/>
</dbReference>
<accession>A0A812VN63</accession>